<dbReference type="PROSITE" id="PS00383">
    <property type="entry name" value="TYR_PHOSPHATASE_1"/>
    <property type="match status" value="1"/>
</dbReference>
<name>A0A0W0TVI6_LEGER</name>
<evidence type="ECO:0000256" key="2">
    <source>
        <dbReference type="ARBA" id="ARBA00022912"/>
    </source>
</evidence>
<dbReference type="GO" id="GO:0005737">
    <property type="term" value="C:cytoplasm"/>
    <property type="evidence" value="ECO:0007669"/>
    <property type="project" value="TreeGrafter"/>
</dbReference>
<protein>
    <submittedName>
        <fullName evidence="5">Uncharacterized protein</fullName>
    </submittedName>
</protein>
<proteinExistence type="predicted"/>
<feature type="domain" description="Tyrosine specific protein phosphatases" evidence="4">
    <location>
        <begin position="73"/>
        <end position="132"/>
    </location>
</feature>
<dbReference type="SUPFAM" id="SSF52799">
    <property type="entry name" value="(Phosphotyrosine protein) phosphatases II"/>
    <property type="match status" value="1"/>
</dbReference>
<evidence type="ECO:0000313" key="5">
    <source>
        <dbReference type="EMBL" id="KTC99462.1"/>
    </source>
</evidence>
<dbReference type="InterPro" id="IPR016130">
    <property type="entry name" value="Tyr_Pase_AS"/>
</dbReference>
<dbReference type="PANTHER" id="PTHR10159:SF519">
    <property type="entry name" value="DUAL SPECIFICITY PROTEIN PHOSPHATASE MPK3"/>
    <property type="match status" value="1"/>
</dbReference>
<dbReference type="InterPro" id="IPR000387">
    <property type="entry name" value="Tyr_Pase_dom"/>
</dbReference>
<evidence type="ECO:0000259" key="4">
    <source>
        <dbReference type="PROSITE" id="PS50056"/>
    </source>
</evidence>
<dbReference type="PROSITE" id="PS50056">
    <property type="entry name" value="TYR_PHOSPHATASE_2"/>
    <property type="match status" value="1"/>
</dbReference>
<dbReference type="InterPro" id="IPR020422">
    <property type="entry name" value="TYR_PHOSPHATASE_DUAL_dom"/>
</dbReference>
<dbReference type="InterPro" id="IPR029021">
    <property type="entry name" value="Prot-tyrosine_phosphatase-like"/>
</dbReference>
<dbReference type="PROSITE" id="PS50054">
    <property type="entry name" value="TYR_PHOSPHATASE_DUAL"/>
    <property type="match status" value="1"/>
</dbReference>
<gene>
    <name evidence="5" type="ORF">Lery_0363</name>
</gene>
<dbReference type="AlphaFoldDB" id="A0A0W0TVI6"/>
<dbReference type="PATRIC" id="fig|448.7.peg.379"/>
<feature type="domain" description="Tyrosine-protein phosphatase" evidence="3">
    <location>
        <begin position="10"/>
        <end position="154"/>
    </location>
</feature>
<organism evidence="5 6">
    <name type="scientific">Legionella erythra</name>
    <dbReference type="NCBI Taxonomy" id="448"/>
    <lineage>
        <taxon>Bacteria</taxon>
        <taxon>Pseudomonadati</taxon>
        <taxon>Pseudomonadota</taxon>
        <taxon>Gammaproteobacteria</taxon>
        <taxon>Legionellales</taxon>
        <taxon>Legionellaceae</taxon>
        <taxon>Legionella</taxon>
    </lineage>
</organism>
<dbReference type="GO" id="GO:0033550">
    <property type="term" value="F:MAP kinase tyrosine phosphatase activity"/>
    <property type="evidence" value="ECO:0007669"/>
    <property type="project" value="TreeGrafter"/>
</dbReference>
<keyword evidence="2" id="KW-0904">Protein phosphatase</keyword>
<dbReference type="PANTHER" id="PTHR10159">
    <property type="entry name" value="DUAL SPECIFICITY PROTEIN PHOSPHATASE"/>
    <property type="match status" value="1"/>
</dbReference>
<dbReference type="GO" id="GO:0017017">
    <property type="term" value="F:MAP kinase tyrosine/serine/threonine phosphatase activity"/>
    <property type="evidence" value="ECO:0007669"/>
    <property type="project" value="TreeGrafter"/>
</dbReference>
<dbReference type="EMBL" id="LNYA01000003">
    <property type="protein sequence ID" value="KTC99462.1"/>
    <property type="molecule type" value="Genomic_DNA"/>
</dbReference>
<dbReference type="CDD" id="cd14498">
    <property type="entry name" value="DSP"/>
    <property type="match status" value="1"/>
</dbReference>
<dbReference type="GO" id="GO:0008330">
    <property type="term" value="F:protein tyrosine/threonine phosphatase activity"/>
    <property type="evidence" value="ECO:0007669"/>
    <property type="project" value="TreeGrafter"/>
</dbReference>
<dbReference type="RefSeq" id="WP_058525541.1">
    <property type="nucleotide sequence ID" value="NZ_CAAAHY010000001.1"/>
</dbReference>
<dbReference type="STRING" id="448.Lery_0363"/>
<dbReference type="InterPro" id="IPR036770">
    <property type="entry name" value="Ankyrin_rpt-contain_sf"/>
</dbReference>
<evidence type="ECO:0000256" key="1">
    <source>
        <dbReference type="ARBA" id="ARBA00022801"/>
    </source>
</evidence>
<evidence type="ECO:0000313" key="6">
    <source>
        <dbReference type="Proteomes" id="UP000054773"/>
    </source>
</evidence>
<comment type="caution">
    <text evidence="5">The sequence shown here is derived from an EMBL/GenBank/DDBJ whole genome shotgun (WGS) entry which is preliminary data.</text>
</comment>
<dbReference type="SMART" id="SM00195">
    <property type="entry name" value="DSPc"/>
    <property type="match status" value="1"/>
</dbReference>
<dbReference type="SUPFAM" id="SSF81383">
    <property type="entry name" value="F-box domain"/>
    <property type="match status" value="1"/>
</dbReference>
<dbReference type="Pfam" id="PF00782">
    <property type="entry name" value="DSPc"/>
    <property type="match status" value="1"/>
</dbReference>
<evidence type="ECO:0000259" key="3">
    <source>
        <dbReference type="PROSITE" id="PS50054"/>
    </source>
</evidence>
<dbReference type="InterPro" id="IPR036047">
    <property type="entry name" value="F-box-like_dom_sf"/>
</dbReference>
<sequence>MHHLEKQLAHLSKINGHLFLGSEDALTSKGFKREGITHVVSIIQSKIIVADSIKHLHIQLADSSKENIRCHFEQVLAFIDDAIAQGGKVLVHCEKGMSRSASFVIAWLMHDRHRQGLTVDYADILQELIKLRSVVSPNKGFVGQLMDYARELNTNFMSLGHDSLSLIISDLSPESWSSLGRTCRFFRHFVTEKMDKLWIAHLTKTFKLSQDEIDFWQEHKLSFPVLFNLYKRLNAIPFPKKSMAFAVGFFGNKTTCTHFIKNAKDNSVLVNMLTGAIFGFKADLIKSYLGSLDQKSRQELLSYAVMADNVNVLKHLDNDSINWHVVNLQGSNLLFIAAFYGSYNAFLYLHLTKGVDPAQKNQAGASLLEALCYSTRSELIAYVKELKLLDPNAPNHSGLTPWVLARTRKNTILLSAFEEWPALKTPQMLGATGV</sequence>
<dbReference type="InterPro" id="IPR000340">
    <property type="entry name" value="Dual-sp_phosphatase_cat-dom"/>
</dbReference>
<dbReference type="OrthoDB" id="5653722at2"/>
<keyword evidence="6" id="KW-1185">Reference proteome</keyword>
<dbReference type="Gene3D" id="3.90.190.10">
    <property type="entry name" value="Protein tyrosine phosphatase superfamily"/>
    <property type="match status" value="1"/>
</dbReference>
<keyword evidence="1" id="KW-0378">Hydrolase</keyword>
<dbReference type="SUPFAM" id="SSF48403">
    <property type="entry name" value="Ankyrin repeat"/>
    <property type="match status" value="1"/>
</dbReference>
<accession>A0A0W0TVI6</accession>
<dbReference type="Proteomes" id="UP000054773">
    <property type="component" value="Unassembled WGS sequence"/>
</dbReference>
<reference evidence="5 6" key="1">
    <citation type="submission" date="2015-11" db="EMBL/GenBank/DDBJ databases">
        <title>Genomic analysis of 38 Legionella species identifies large and diverse effector repertoires.</title>
        <authorList>
            <person name="Burstein D."/>
            <person name="Amaro F."/>
            <person name="Zusman T."/>
            <person name="Lifshitz Z."/>
            <person name="Cohen O."/>
            <person name="Gilbert J.A."/>
            <person name="Pupko T."/>
            <person name="Shuman H.A."/>
            <person name="Segal G."/>
        </authorList>
    </citation>
    <scope>NUCLEOTIDE SEQUENCE [LARGE SCALE GENOMIC DNA]</scope>
    <source>
        <strain evidence="5 6">SE-32A-C8</strain>
    </source>
</reference>
<dbReference type="Gene3D" id="1.25.40.20">
    <property type="entry name" value="Ankyrin repeat-containing domain"/>
    <property type="match status" value="1"/>
</dbReference>